<dbReference type="InterPro" id="IPR017452">
    <property type="entry name" value="GPCR_Rhodpsn_7TM"/>
</dbReference>
<dbReference type="PANTHER" id="PTHR24248:SF199">
    <property type="entry name" value="IP13425P-RELATED"/>
    <property type="match status" value="1"/>
</dbReference>
<dbReference type="AlphaFoldDB" id="A0A8W8N3P9"/>
<dbReference type="PROSITE" id="PS50262">
    <property type="entry name" value="G_PROTEIN_RECEP_F1_2"/>
    <property type="match status" value="1"/>
</dbReference>
<dbReference type="Gene3D" id="1.20.1070.10">
    <property type="entry name" value="Rhodopsin 7-helix transmembrane proteins"/>
    <property type="match status" value="1"/>
</dbReference>
<dbReference type="SUPFAM" id="SSF81321">
    <property type="entry name" value="Family A G protein-coupled receptor-like"/>
    <property type="match status" value="1"/>
</dbReference>
<name>A0A8W8N3P9_MAGGI</name>
<evidence type="ECO:0000256" key="10">
    <source>
        <dbReference type="SAM" id="Phobius"/>
    </source>
</evidence>
<proteinExistence type="predicted"/>
<evidence type="ECO:0000256" key="9">
    <source>
        <dbReference type="ARBA" id="ARBA00023224"/>
    </source>
</evidence>
<dbReference type="PANTHER" id="PTHR24248">
    <property type="entry name" value="ADRENERGIC RECEPTOR-RELATED G-PROTEIN COUPLED RECEPTOR"/>
    <property type="match status" value="1"/>
</dbReference>
<evidence type="ECO:0000313" key="12">
    <source>
        <dbReference type="EnsemblMetazoa" id="G4207.1:cds"/>
    </source>
</evidence>
<dbReference type="Proteomes" id="UP000005408">
    <property type="component" value="Unassembled WGS sequence"/>
</dbReference>
<dbReference type="GO" id="GO:0004993">
    <property type="term" value="F:G protein-coupled serotonin receptor activity"/>
    <property type="evidence" value="ECO:0007669"/>
    <property type="project" value="UniProtKB-ARBA"/>
</dbReference>
<evidence type="ECO:0000256" key="8">
    <source>
        <dbReference type="ARBA" id="ARBA00023170"/>
    </source>
</evidence>
<comment type="subcellular location">
    <subcellularLocation>
        <location evidence="1">Cell membrane</location>
        <topology evidence="1">Multi-pass membrane protein</topology>
    </subcellularLocation>
</comment>
<protein>
    <recommendedName>
        <fullName evidence="11">G-protein coupled receptors family 1 profile domain-containing protein</fullName>
    </recommendedName>
</protein>
<reference evidence="12" key="1">
    <citation type="submission" date="2022-08" db="UniProtKB">
        <authorList>
            <consortium name="EnsemblMetazoa"/>
        </authorList>
    </citation>
    <scope>IDENTIFICATION</scope>
    <source>
        <strain evidence="12">05x7-T-G4-1.051#20</strain>
    </source>
</reference>
<keyword evidence="2" id="KW-1003">Cell membrane</keyword>
<dbReference type="Pfam" id="PF00001">
    <property type="entry name" value="7tm_1"/>
    <property type="match status" value="1"/>
</dbReference>
<evidence type="ECO:0000256" key="4">
    <source>
        <dbReference type="ARBA" id="ARBA00022989"/>
    </source>
</evidence>
<organism evidence="12 13">
    <name type="scientific">Magallana gigas</name>
    <name type="common">Pacific oyster</name>
    <name type="synonym">Crassostrea gigas</name>
    <dbReference type="NCBI Taxonomy" id="29159"/>
    <lineage>
        <taxon>Eukaryota</taxon>
        <taxon>Metazoa</taxon>
        <taxon>Spiralia</taxon>
        <taxon>Lophotrochozoa</taxon>
        <taxon>Mollusca</taxon>
        <taxon>Bivalvia</taxon>
        <taxon>Autobranchia</taxon>
        <taxon>Pteriomorphia</taxon>
        <taxon>Ostreida</taxon>
        <taxon>Ostreoidea</taxon>
        <taxon>Ostreidae</taxon>
        <taxon>Magallana</taxon>
    </lineage>
</organism>
<keyword evidence="4 10" id="KW-1133">Transmembrane helix</keyword>
<dbReference type="GO" id="GO:0071880">
    <property type="term" value="P:adenylate cyclase-activating adrenergic receptor signaling pathway"/>
    <property type="evidence" value="ECO:0007669"/>
    <property type="project" value="TreeGrafter"/>
</dbReference>
<dbReference type="GO" id="GO:0005886">
    <property type="term" value="C:plasma membrane"/>
    <property type="evidence" value="ECO:0007669"/>
    <property type="project" value="UniProtKB-SubCell"/>
</dbReference>
<evidence type="ECO:0000259" key="11">
    <source>
        <dbReference type="PROSITE" id="PS50262"/>
    </source>
</evidence>
<evidence type="ECO:0000256" key="5">
    <source>
        <dbReference type="ARBA" id="ARBA00023040"/>
    </source>
</evidence>
<evidence type="ECO:0000313" key="13">
    <source>
        <dbReference type="Proteomes" id="UP000005408"/>
    </source>
</evidence>
<evidence type="ECO:0000256" key="1">
    <source>
        <dbReference type="ARBA" id="ARBA00004651"/>
    </source>
</evidence>
<keyword evidence="6 10" id="KW-0472">Membrane</keyword>
<evidence type="ECO:0000256" key="3">
    <source>
        <dbReference type="ARBA" id="ARBA00022692"/>
    </source>
</evidence>
<keyword evidence="8" id="KW-0675">Receptor</keyword>
<evidence type="ECO:0000256" key="2">
    <source>
        <dbReference type="ARBA" id="ARBA00022475"/>
    </source>
</evidence>
<keyword evidence="3 10" id="KW-0812">Transmembrane</keyword>
<feature type="transmembrane region" description="Helical" evidence="10">
    <location>
        <begin position="22"/>
        <end position="43"/>
    </location>
</feature>
<dbReference type="InterPro" id="IPR000276">
    <property type="entry name" value="GPCR_Rhodpsn"/>
</dbReference>
<dbReference type="GO" id="GO:0043410">
    <property type="term" value="P:positive regulation of MAPK cascade"/>
    <property type="evidence" value="ECO:0007669"/>
    <property type="project" value="TreeGrafter"/>
</dbReference>
<keyword evidence="9" id="KW-0807">Transducer</keyword>
<keyword evidence="13" id="KW-1185">Reference proteome</keyword>
<feature type="domain" description="G-protein coupled receptors family 1 profile" evidence="11">
    <location>
        <begin position="35"/>
        <end position="75"/>
    </location>
</feature>
<evidence type="ECO:0000256" key="6">
    <source>
        <dbReference type="ARBA" id="ARBA00023136"/>
    </source>
</evidence>
<sequence>MNVSKEKEEEDEMGSDLTKVEFVGFIFFAIVNVVCNILVCIVIRRSRRVQSTTNYFVASLSIADVLFSVLVMSFVTGDILAGGSRCYRSNTYAITIAPSFGKKNFVGVMPPDNGRASPIRAFDRSTHCDPNPWGNNNSVTSYI</sequence>
<accession>A0A8W8N3P9</accession>
<keyword evidence="7" id="KW-1015">Disulfide bond</keyword>
<dbReference type="PRINTS" id="PR00237">
    <property type="entry name" value="GPCRRHODOPSN"/>
</dbReference>
<keyword evidence="5" id="KW-0297">G-protein coupled receptor</keyword>
<dbReference type="EnsemblMetazoa" id="G4207.1">
    <property type="protein sequence ID" value="G4207.1:cds"/>
    <property type="gene ID" value="G4207"/>
</dbReference>
<evidence type="ECO:0000256" key="7">
    <source>
        <dbReference type="ARBA" id="ARBA00023157"/>
    </source>
</evidence>
<feature type="transmembrane region" description="Helical" evidence="10">
    <location>
        <begin position="55"/>
        <end position="75"/>
    </location>
</feature>